<protein>
    <submittedName>
        <fullName evidence="1">Uncharacterized protein</fullName>
    </submittedName>
</protein>
<evidence type="ECO:0000313" key="2">
    <source>
        <dbReference type="Proteomes" id="UP000805193"/>
    </source>
</evidence>
<dbReference type="Proteomes" id="UP000805193">
    <property type="component" value="Unassembled WGS sequence"/>
</dbReference>
<comment type="caution">
    <text evidence="1">The sequence shown here is derived from an EMBL/GenBank/DDBJ whole genome shotgun (WGS) entry which is preliminary data.</text>
</comment>
<accession>A0AC60QA79</accession>
<evidence type="ECO:0000313" key="1">
    <source>
        <dbReference type="EMBL" id="KAG0430936.1"/>
    </source>
</evidence>
<proteinExistence type="predicted"/>
<keyword evidence="2" id="KW-1185">Reference proteome</keyword>
<reference evidence="1 2" key="1">
    <citation type="journal article" date="2020" name="Cell">
        <title>Large-Scale Comparative Analyses of Tick Genomes Elucidate Their Genetic Diversity and Vector Capacities.</title>
        <authorList>
            <consortium name="Tick Genome and Microbiome Consortium (TIGMIC)"/>
            <person name="Jia N."/>
            <person name="Wang J."/>
            <person name="Shi W."/>
            <person name="Du L."/>
            <person name="Sun Y."/>
            <person name="Zhan W."/>
            <person name="Jiang J.F."/>
            <person name="Wang Q."/>
            <person name="Zhang B."/>
            <person name="Ji P."/>
            <person name="Bell-Sakyi L."/>
            <person name="Cui X.M."/>
            <person name="Yuan T.T."/>
            <person name="Jiang B.G."/>
            <person name="Yang W.F."/>
            <person name="Lam T.T."/>
            <person name="Chang Q.C."/>
            <person name="Ding S.J."/>
            <person name="Wang X.J."/>
            <person name="Zhu J.G."/>
            <person name="Ruan X.D."/>
            <person name="Zhao L."/>
            <person name="Wei J.T."/>
            <person name="Ye R.Z."/>
            <person name="Que T.C."/>
            <person name="Du C.H."/>
            <person name="Zhou Y.H."/>
            <person name="Cheng J.X."/>
            <person name="Dai P.F."/>
            <person name="Guo W.B."/>
            <person name="Han X.H."/>
            <person name="Huang E.J."/>
            <person name="Li L.F."/>
            <person name="Wei W."/>
            <person name="Gao Y.C."/>
            <person name="Liu J.Z."/>
            <person name="Shao H.Z."/>
            <person name="Wang X."/>
            <person name="Wang C.C."/>
            <person name="Yang T.C."/>
            <person name="Huo Q.B."/>
            <person name="Li W."/>
            <person name="Chen H.Y."/>
            <person name="Chen S.E."/>
            <person name="Zhou L.G."/>
            <person name="Ni X.B."/>
            <person name="Tian J.H."/>
            <person name="Sheng Y."/>
            <person name="Liu T."/>
            <person name="Pan Y.S."/>
            <person name="Xia L.Y."/>
            <person name="Li J."/>
            <person name="Zhao F."/>
            <person name="Cao W.C."/>
        </authorList>
    </citation>
    <scope>NUCLEOTIDE SEQUENCE [LARGE SCALE GENOMIC DNA]</scope>
    <source>
        <strain evidence="1">Iper-2018</strain>
    </source>
</reference>
<gene>
    <name evidence="1" type="ORF">HPB47_022235</name>
</gene>
<dbReference type="EMBL" id="JABSTQ010009275">
    <property type="protein sequence ID" value="KAG0430936.1"/>
    <property type="molecule type" value="Genomic_DNA"/>
</dbReference>
<organism evidence="1 2">
    <name type="scientific">Ixodes persulcatus</name>
    <name type="common">Taiga tick</name>
    <dbReference type="NCBI Taxonomy" id="34615"/>
    <lineage>
        <taxon>Eukaryota</taxon>
        <taxon>Metazoa</taxon>
        <taxon>Ecdysozoa</taxon>
        <taxon>Arthropoda</taxon>
        <taxon>Chelicerata</taxon>
        <taxon>Arachnida</taxon>
        <taxon>Acari</taxon>
        <taxon>Parasitiformes</taxon>
        <taxon>Ixodida</taxon>
        <taxon>Ixodoidea</taxon>
        <taxon>Ixodidae</taxon>
        <taxon>Ixodinae</taxon>
        <taxon>Ixodes</taxon>
    </lineage>
</organism>
<sequence>MQRRAAFAVLRRSSRPDRPYREYRTADLLRAVGWQPLEQRYDAASLRLLLTAISPLGAAHPLAGYIRRTRNNDLAPILARTVRHRNSFVPRVVSMWRSLPSTLRNQPATDIDEVRNLCRQAARHLWRTVH</sequence>
<name>A0AC60QA79_IXOPE</name>